<evidence type="ECO:0000313" key="3">
    <source>
        <dbReference type="Proteomes" id="UP001501736"/>
    </source>
</evidence>
<dbReference type="InterPro" id="IPR037523">
    <property type="entry name" value="VOC_core"/>
</dbReference>
<dbReference type="PANTHER" id="PTHR36503:SF1">
    <property type="entry name" value="BLR2520 PROTEIN"/>
    <property type="match status" value="1"/>
</dbReference>
<dbReference type="InterPro" id="IPR004360">
    <property type="entry name" value="Glyas_Fos-R_dOase_dom"/>
</dbReference>
<dbReference type="PANTHER" id="PTHR36503">
    <property type="entry name" value="BLR2520 PROTEIN"/>
    <property type="match status" value="1"/>
</dbReference>
<evidence type="ECO:0000313" key="2">
    <source>
        <dbReference type="EMBL" id="GAA3279096.1"/>
    </source>
</evidence>
<accession>A0ABP6R6U6</accession>
<gene>
    <name evidence="2" type="ORF">GCM10020260_01890</name>
</gene>
<dbReference type="RefSeq" id="WP_344717319.1">
    <property type="nucleotide sequence ID" value="NZ_BAAAYG010000002.1"/>
</dbReference>
<dbReference type="PROSITE" id="PS51819">
    <property type="entry name" value="VOC"/>
    <property type="match status" value="1"/>
</dbReference>
<protein>
    <submittedName>
        <fullName evidence="2">VOC family protein</fullName>
    </submittedName>
</protein>
<name>A0ABP6R6U6_9MICC</name>
<dbReference type="SUPFAM" id="SSF54593">
    <property type="entry name" value="Glyoxalase/Bleomycin resistance protein/Dihydroxybiphenyl dioxygenase"/>
    <property type="match status" value="1"/>
</dbReference>
<dbReference type="EMBL" id="BAAAYG010000002">
    <property type="protein sequence ID" value="GAA3279096.1"/>
    <property type="molecule type" value="Genomic_DNA"/>
</dbReference>
<feature type="domain" description="VOC" evidence="1">
    <location>
        <begin position="4"/>
        <end position="129"/>
    </location>
</feature>
<organism evidence="2 3">
    <name type="scientific">Nesterenkonia halobia</name>
    <dbReference type="NCBI Taxonomy" id="37922"/>
    <lineage>
        <taxon>Bacteria</taxon>
        <taxon>Bacillati</taxon>
        <taxon>Actinomycetota</taxon>
        <taxon>Actinomycetes</taxon>
        <taxon>Micrococcales</taxon>
        <taxon>Micrococcaceae</taxon>
        <taxon>Nesterenkonia</taxon>
    </lineage>
</organism>
<dbReference type="Pfam" id="PF00903">
    <property type="entry name" value="Glyoxalase"/>
    <property type="match status" value="1"/>
</dbReference>
<dbReference type="Proteomes" id="UP001501736">
    <property type="component" value="Unassembled WGS sequence"/>
</dbReference>
<keyword evidence="3" id="KW-1185">Reference proteome</keyword>
<sequence length="148" mass="16084">MDQDVHIITVAVDDLDAARRFYVSGLGWRPLFEEPGEIQFYQSAPGQVLGLFDAEALDVDIGDGGVHSRPGGFTLAQNLHDADLVHRTVDRMERAGATILKQPQPAAVPGMMHAYVRDPVGIVWEIAHNPGWRIDDDGAVVFDAPDAG</sequence>
<reference evidence="3" key="1">
    <citation type="journal article" date="2019" name="Int. J. Syst. Evol. Microbiol.">
        <title>The Global Catalogue of Microorganisms (GCM) 10K type strain sequencing project: providing services to taxonomists for standard genome sequencing and annotation.</title>
        <authorList>
            <consortium name="The Broad Institute Genomics Platform"/>
            <consortium name="The Broad Institute Genome Sequencing Center for Infectious Disease"/>
            <person name="Wu L."/>
            <person name="Ma J."/>
        </authorList>
    </citation>
    <scope>NUCLEOTIDE SEQUENCE [LARGE SCALE GENOMIC DNA]</scope>
    <source>
        <strain evidence="3">JCM 11483</strain>
    </source>
</reference>
<comment type="caution">
    <text evidence="2">The sequence shown here is derived from an EMBL/GenBank/DDBJ whole genome shotgun (WGS) entry which is preliminary data.</text>
</comment>
<dbReference type="InterPro" id="IPR029068">
    <property type="entry name" value="Glyas_Bleomycin-R_OHBP_Dase"/>
</dbReference>
<evidence type="ECO:0000259" key="1">
    <source>
        <dbReference type="PROSITE" id="PS51819"/>
    </source>
</evidence>
<dbReference type="Gene3D" id="3.10.180.10">
    <property type="entry name" value="2,3-Dihydroxybiphenyl 1,2-Dioxygenase, domain 1"/>
    <property type="match status" value="1"/>
</dbReference>
<proteinExistence type="predicted"/>